<reference evidence="1 2" key="1">
    <citation type="journal article" date="2019" name="Syst. Appl. Microbiol.">
        <title>Polyphasic characterization of two novel Lactobacillus spp. isolated from blown salami packages: Description of Lactobacillus halodurans sp. nov. and Lactobacillus salsicarnum sp. nov.</title>
        <authorList>
            <person name="Schuster J.A."/>
            <person name="Klingl A."/>
            <person name="Vogel R.F."/>
            <person name="Ehrmann M.A."/>
        </authorList>
    </citation>
    <scope>NUCLEOTIDE SEQUENCE [LARGE SCALE GENOMIC DNA]</scope>
    <source>
        <strain evidence="1 2">TMW 1.2098</strain>
    </source>
</reference>
<comment type="caution">
    <text evidence="1">The sequence shown here is derived from an EMBL/GenBank/DDBJ whole genome shotgun (WGS) entry which is preliminary data.</text>
</comment>
<dbReference type="Proteomes" id="UP000436655">
    <property type="component" value="Unassembled WGS sequence"/>
</dbReference>
<dbReference type="Gene3D" id="3.30.160.250">
    <property type="match status" value="1"/>
</dbReference>
<proteinExistence type="predicted"/>
<dbReference type="EMBL" id="VDFN01000001">
    <property type="protein sequence ID" value="MQS44517.1"/>
    <property type="molecule type" value="Genomic_DNA"/>
</dbReference>
<evidence type="ECO:0008006" key="3">
    <source>
        <dbReference type="Google" id="ProtNLM"/>
    </source>
</evidence>
<gene>
    <name evidence="1" type="ORF">FHL03_03335</name>
</gene>
<sequence length="99" mass="11666">MKAVYPVTMIKCDREYSPYYINIPDFDFSFHAENIVDAMETARQNICKRIMKLNREGKVIPKSNPIIPTTYQSDIITLIDIDTDKYLNLPEKKRFKVVF</sequence>
<protein>
    <recommendedName>
        <fullName evidence="3">HicB-like antitoxin of toxin-antitoxin system domain-containing protein</fullName>
    </recommendedName>
</protein>
<evidence type="ECO:0000313" key="2">
    <source>
        <dbReference type="Proteomes" id="UP000436655"/>
    </source>
</evidence>
<accession>A0ABW9P5S2</accession>
<evidence type="ECO:0000313" key="1">
    <source>
        <dbReference type="EMBL" id="MQS44517.1"/>
    </source>
</evidence>
<dbReference type="RefSeq" id="WP_125703332.1">
    <property type="nucleotide sequence ID" value="NZ_JBHTOO010000003.1"/>
</dbReference>
<name>A0ABW9P5S2_9LACO</name>
<organism evidence="1 2">
    <name type="scientific">Companilactobacillus mishanensis</name>
    <dbReference type="NCBI Taxonomy" id="2486008"/>
    <lineage>
        <taxon>Bacteria</taxon>
        <taxon>Bacillati</taxon>
        <taxon>Bacillota</taxon>
        <taxon>Bacilli</taxon>
        <taxon>Lactobacillales</taxon>
        <taxon>Lactobacillaceae</taxon>
        <taxon>Companilactobacillus</taxon>
    </lineage>
</organism>
<keyword evidence="2" id="KW-1185">Reference proteome</keyword>